<evidence type="ECO:0000259" key="2">
    <source>
        <dbReference type="PROSITE" id="PS50887"/>
    </source>
</evidence>
<dbReference type="CDD" id="cd01948">
    <property type="entry name" value="EAL"/>
    <property type="match status" value="1"/>
</dbReference>
<dbReference type="SUPFAM" id="SSF141868">
    <property type="entry name" value="EAL domain-like"/>
    <property type="match status" value="1"/>
</dbReference>
<sequence>MKKEKRHFEFMRLVLERVRITEESLRDWRQTLGRLSQDLNGIMDVPFLFVAWMERGNKGSLDIFWHRNPAEWVRIKTENEAKRIWREKYKCTEKEEIHVHHEEAGLLEGESWEEWSETNILRYGVRVDDASMESILGIAVNGALPMNEMDSLAMKYFVTACENVICSSITMKAYMQEVEFHAVRDPLTQAYNARMFWDLLDYEVGRSSRHKSRFSLCLIDMDDFKRINDTLGHDIGDQFLKEVVRVIMNSVRGEDIVFRYGGDEFAVIFPETGTNQGFIAAKRILEGIRDIRMEAQEGVPLPIVSSVSIGMATYPEHAETGGDIFRMADQMVMKAKKSGKGVVLFPEDGGSQYFQRMTSTREGEMVRHVRNGNVFPHFQPIAGLVDGKIKGYEVFSRIRADDGSILSASEFIDLAGRAGLVAEMDFMVFRKAISESLMGGRESLLFMNLSQRSAIVPDFMTRLKNLLKETGYHAENIVFEISEGETIRNMGILVGIMKEVRSMGIRFAIDDFGSGRMLQNCMRELPIDFLKIDGSFVQGTGKGVLMDGALVKSFVTFAKSTGVVTIAENIENEKTRRILMENGVDWGQGYHIGIPECSLKDPGG</sequence>
<feature type="domain" description="EAL" evidence="1">
    <location>
        <begin position="358"/>
        <end position="604"/>
    </location>
</feature>
<dbReference type="OrthoDB" id="9813913at2"/>
<proteinExistence type="predicted"/>
<dbReference type="PANTHER" id="PTHR33121:SF71">
    <property type="entry name" value="OXYGEN SENSOR PROTEIN DOSP"/>
    <property type="match status" value="1"/>
</dbReference>
<dbReference type="InterPro" id="IPR000160">
    <property type="entry name" value="GGDEF_dom"/>
</dbReference>
<dbReference type="SUPFAM" id="SSF55073">
    <property type="entry name" value="Nucleotide cyclase"/>
    <property type="match status" value="1"/>
</dbReference>
<evidence type="ECO:0000313" key="3">
    <source>
        <dbReference type="EMBL" id="KGA93785.1"/>
    </source>
</evidence>
<gene>
    <name evidence="3" type="ORF">LptCag_1495</name>
</gene>
<dbReference type="Gene3D" id="3.20.20.450">
    <property type="entry name" value="EAL domain"/>
    <property type="match status" value="1"/>
</dbReference>
<dbReference type="Proteomes" id="UP000029452">
    <property type="component" value="Unassembled WGS sequence"/>
</dbReference>
<dbReference type="PROSITE" id="PS50887">
    <property type="entry name" value="GGDEF"/>
    <property type="match status" value="1"/>
</dbReference>
<evidence type="ECO:0000313" key="4">
    <source>
        <dbReference type="Proteomes" id="UP000029452"/>
    </source>
</evidence>
<comment type="caution">
    <text evidence="3">The sequence shown here is derived from an EMBL/GenBank/DDBJ whole genome shotgun (WGS) entry which is preliminary data.</text>
</comment>
<name>A0A094WBA8_9BACT</name>
<feature type="domain" description="GGDEF" evidence="2">
    <location>
        <begin position="212"/>
        <end position="348"/>
    </location>
</feature>
<dbReference type="SMART" id="SM00267">
    <property type="entry name" value="GGDEF"/>
    <property type="match status" value="1"/>
</dbReference>
<dbReference type="Gene3D" id="3.30.70.270">
    <property type="match status" value="1"/>
</dbReference>
<dbReference type="PANTHER" id="PTHR33121">
    <property type="entry name" value="CYCLIC DI-GMP PHOSPHODIESTERASE PDEF"/>
    <property type="match status" value="1"/>
</dbReference>
<dbReference type="PROSITE" id="PS50883">
    <property type="entry name" value="EAL"/>
    <property type="match status" value="1"/>
</dbReference>
<dbReference type="InterPro" id="IPR029787">
    <property type="entry name" value="Nucleotide_cyclase"/>
</dbReference>
<organism evidence="3 4">
    <name type="scientific">Leptospirillum ferriphilum</name>
    <dbReference type="NCBI Taxonomy" id="178606"/>
    <lineage>
        <taxon>Bacteria</taxon>
        <taxon>Pseudomonadati</taxon>
        <taxon>Nitrospirota</taxon>
        <taxon>Nitrospiria</taxon>
        <taxon>Nitrospirales</taxon>
        <taxon>Nitrospiraceae</taxon>
        <taxon>Leptospirillum</taxon>
    </lineage>
</organism>
<dbReference type="FunFam" id="3.30.70.270:FF:000001">
    <property type="entry name" value="Diguanylate cyclase domain protein"/>
    <property type="match status" value="1"/>
</dbReference>
<dbReference type="AlphaFoldDB" id="A0A094WBA8"/>
<dbReference type="InterPro" id="IPR001633">
    <property type="entry name" value="EAL_dom"/>
</dbReference>
<dbReference type="CDD" id="cd01949">
    <property type="entry name" value="GGDEF"/>
    <property type="match status" value="1"/>
</dbReference>
<evidence type="ECO:0000259" key="1">
    <source>
        <dbReference type="PROSITE" id="PS50883"/>
    </source>
</evidence>
<dbReference type="Pfam" id="PF00990">
    <property type="entry name" value="GGDEF"/>
    <property type="match status" value="1"/>
</dbReference>
<dbReference type="NCBIfam" id="TIGR00254">
    <property type="entry name" value="GGDEF"/>
    <property type="match status" value="1"/>
</dbReference>
<dbReference type="Pfam" id="PF00563">
    <property type="entry name" value="EAL"/>
    <property type="match status" value="1"/>
</dbReference>
<protein>
    <submittedName>
        <fullName evidence="3">Uncharacterized protein</fullName>
    </submittedName>
</protein>
<dbReference type="GO" id="GO:0071111">
    <property type="term" value="F:cyclic-guanylate-specific phosphodiesterase activity"/>
    <property type="evidence" value="ECO:0007669"/>
    <property type="project" value="InterPro"/>
</dbReference>
<dbReference type="InterPro" id="IPR035919">
    <property type="entry name" value="EAL_sf"/>
</dbReference>
<dbReference type="PATRIC" id="fig|178606.4.peg.1498"/>
<accession>A0A094WBA8</accession>
<dbReference type="EMBL" id="JPGK01000005">
    <property type="protein sequence ID" value="KGA93785.1"/>
    <property type="molecule type" value="Genomic_DNA"/>
</dbReference>
<dbReference type="SMART" id="SM00052">
    <property type="entry name" value="EAL"/>
    <property type="match status" value="1"/>
</dbReference>
<reference evidence="3 4" key="1">
    <citation type="submission" date="2014-06" db="EMBL/GenBank/DDBJ databases">
        <title>Draft genome sequence of iron oxidizing acidophile Leptospirillum ferriphilum DSM14647.</title>
        <authorList>
            <person name="Cardenas J.P."/>
            <person name="Lazcano M."/>
            <person name="Ossandon F.J."/>
            <person name="Corbett M."/>
            <person name="Holmes D.S."/>
            <person name="Watkin E."/>
        </authorList>
    </citation>
    <scope>NUCLEOTIDE SEQUENCE [LARGE SCALE GENOMIC DNA]</scope>
    <source>
        <strain evidence="3 4">DSM 14647</strain>
    </source>
</reference>
<dbReference type="InterPro" id="IPR043128">
    <property type="entry name" value="Rev_trsase/Diguanyl_cyclase"/>
</dbReference>
<dbReference type="InterPro" id="IPR050706">
    <property type="entry name" value="Cyclic-di-GMP_PDE-like"/>
</dbReference>